<reference evidence="4 5" key="1">
    <citation type="submission" date="2015-12" db="EMBL/GenBank/DDBJ databases">
        <title>Draft genome sequence of Moniliophthora roreri, the causal agent of frosty pod rot of cacao.</title>
        <authorList>
            <person name="Aime M.C."/>
            <person name="Diaz-Valderrama J.R."/>
            <person name="Kijpornyongpan T."/>
            <person name="Phillips-Mora W."/>
        </authorList>
    </citation>
    <scope>NUCLEOTIDE SEQUENCE [LARGE SCALE GENOMIC DNA]</scope>
    <source>
        <strain evidence="4 5">MCA 2952</strain>
    </source>
</reference>
<dbReference type="InterPro" id="IPR009057">
    <property type="entry name" value="Homeodomain-like_sf"/>
</dbReference>
<dbReference type="InterPro" id="IPR045338">
    <property type="entry name" value="DUF6535"/>
</dbReference>
<feature type="chain" id="PRO_5006902473" description="DUF6535 domain-containing protein" evidence="2">
    <location>
        <begin position="19"/>
        <end position="157"/>
    </location>
</feature>
<keyword evidence="2" id="KW-0732">Signal</keyword>
<proteinExistence type="predicted"/>
<feature type="transmembrane region" description="Helical" evidence="1">
    <location>
        <begin position="127"/>
        <end position="151"/>
    </location>
</feature>
<organism evidence="4 5">
    <name type="scientific">Moniliophthora roreri</name>
    <name type="common">Frosty pod rot fungus</name>
    <name type="synonym">Monilia roreri</name>
    <dbReference type="NCBI Taxonomy" id="221103"/>
    <lineage>
        <taxon>Eukaryota</taxon>
        <taxon>Fungi</taxon>
        <taxon>Dikarya</taxon>
        <taxon>Basidiomycota</taxon>
        <taxon>Agaricomycotina</taxon>
        <taxon>Agaricomycetes</taxon>
        <taxon>Agaricomycetidae</taxon>
        <taxon>Agaricales</taxon>
        <taxon>Marasmiineae</taxon>
        <taxon>Marasmiaceae</taxon>
        <taxon>Moniliophthora</taxon>
    </lineage>
</organism>
<dbReference type="Proteomes" id="UP000054988">
    <property type="component" value="Unassembled WGS sequence"/>
</dbReference>
<dbReference type="AlphaFoldDB" id="A0A0W0G972"/>
<comment type="caution">
    <text evidence="4">The sequence shown here is derived from an EMBL/GenBank/DDBJ whole genome shotgun (WGS) entry which is preliminary data.</text>
</comment>
<protein>
    <recommendedName>
        <fullName evidence="3">DUF6535 domain-containing protein</fullName>
    </recommendedName>
</protein>
<evidence type="ECO:0000256" key="1">
    <source>
        <dbReference type="SAM" id="Phobius"/>
    </source>
</evidence>
<keyword evidence="1" id="KW-0472">Membrane</keyword>
<keyword evidence="1" id="KW-0812">Transmembrane</keyword>
<gene>
    <name evidence="4" type="ORF">WG66_2318</name>
</gene>
<dbReference type="EMBL" id="LATX01000777">
    <property type="protein sequence ID" value="KTB45101.1"/>
    <property type="molecule type" value="Genomic_DNA"/>
</dbReference>
<dbReference type="Pfam" id="PF20153">
    <property type="entry name" value="DUF6535"/>
    <property type="match status" value="1"/>
</dbReference>
<name>A0A0W0G972_MONRR</name>
<accession>A0A0W0G972</accession>
<feature type="signal peptide" evidence="2">
    <location>
        <begin position="1"/>
        <end position="18"/>
    </location>
</feature>
<evidence type="ECO:0000256" key="2">
    <source>
        <dbReference type="SAM" id="SignalP"/>
    </source>
</evidence>
<sequence length="157" mass="18155">MAVVLRFALSLTVRTVNLSLQMGNRRISMDLKECALRLWEAGWTREDICFALDVGKSSLYRWKKFYEVFQSVQPPPSPIRESLEWRLSQQSRRSSSHGTWPSILTLEALALCQLHRDSFEKWGVSSFLSALPILLEVALLFFFVGVLDLLWNRHRVG</sequence>
<dbReference type="SUPFAM" id="SSF46689">
    <property type="entry name" value="Homeodomain-like"/>
    <property type="match status" value="1"/>
</dbReference>
<evidence type="ECO:0000313" key="4">
    <source>
        <dbReference type="EMBL" id="KTB45101.1"/>
    </source>
</evidence>
<keyword evidence="1" id="KW-1133">Transmembrane helix</keyword>
<evidence type="ECO:0000259" key="3">
    <source>
        <dbReference type="Pfam" id="PF20153"/>
    </source>
</evidence>
<evidence type="ECO:0000313" key="5">
    <source>
        <dbReference type="Proteomes" id="UP000054988"/>
    </source>
</evidence>
<feature type="domain" description="DUF6535" evidence="3">
    <location>
        <begin position="106"/>
        <end position="152"/>
    </location>
</feature>